<evidence type="ECO:0000313" key="1">
    <source>
        <dbReference type="EMBL" id="SCM71643.1"/>
    </source>
</evidence>
<reference evidence="1" key="1">
    <citation type="submission" date="2016-08" db="EMBL/GenBank/DDBJ databases">
        <authorList>
            <person name="Seilhamer J.J."/>
        </authorList>
    </citation>
    <scope>NUCLEOTIDE SEQUENCE</scope>
    <source>
        <strain evidence="1">86-1</strain>
    </source>
</reference>
<name>A0A212L266_9BACT</name>
<dbReference type="EMBL" id="FMJC01000002">
    <property type="protein sequence ID" value="SCM71643.1"/>
    <property type="molecule type" value="Genomic_DNA"/>
</dbReference>
<accession>A0A212L266</accession>
<gene>
    <name evidence="1" type="ORF">KL86DES1_20099</name>
</gene>
<dbReference type="AlphaFoldDB" id="A0A212L266"/>
<organism evidence="1">
    <name type="scientific">uncultured Desulfovibrio sp</name>
    <dbReference type="NCBI Taxonomy" id="167968"/>
    <lineage>
        <taxon>Bacteria</taxon>
        <taxon>Pseudomonadati</taxon>
        <taxon>Thermodesulfobacteriota</taxon>
        <taxon>Desulfovibrionia</taxon>
        <taxon>Desulfovibrionales</taxon>
        <taxon>Desulfovibrionaceae</taxon>
        <taxon>Desulfovibrio</taxon>
        <taxon>environmental samples</taxon>
    </lineage>
</organism>
<protein>
    <submittedName>
        <fullName evidence="1">Uncharacterized protein</fullName>
    </submittedName>
</protein>
<sequence length="95" mass="10721">MILKLFVLCPAAQLSGFVEYCPRIDMDVRLADAFFTGTKMPDRLRKQIGAGGGAKRAMRVAMRMLSMKYDCKYTREKWQICVVKGQPGRTRALTG</sequence>
<proteinExistence type="predicted"/>